<evidence type="ECO:0000256" key="2">
    <source>
        <dbReference type="ARBA" id="ARBA00022692"/>
    </source>
</evidence>
<dbReference type="InterPro" id="IPR035952">
    <property type="entry name" value="Rhomboid-like_sf"/>
</dbReference>
<name>A0ABR9CKU8_9HYPH</name>
<evidence type="ECO:0000313" key="8">
    <source>
        <dbReference type="Proteomes" id="UP000632063"/>
    </source>
</evidence>
<evidence type="ECO:0000256" key="1">
    <source>
        <dbReference type="ARBA" id="ARBA00004141"/>
    </source>
</evidence>
<keyword evidence="7" id="KW-0378">Hydrolase</keyword>
<keyword evidence="2 5" id="KW-0812">Transmembrane</keyword>
<dbReference type="Pfam" id="PF01694">
    <property type="entry name" value="Rhomboid"/>
    <property type="match status" value="1"/>
</dbReference>
<dbReference type="RefSeq" id="WP_192147089.1">
    <property type="nucleotide sequence ID" value="NZ_JACYXI010000002.1"/>
</dbReference>
<accession>A0ABR9CKU8</accession>
<organism evidence="7 8">
    <name type="scientific">Roseibium litorale</name>
    <dbReference type="NCBI Taxonomy" id="2803841"/>
    <lineage>
        <taxon>Bacteria</taxon>
        <taxon>Pseudomonadati</taxon>
        <taxon>Pseudomonadota</taxon>
        <taxon>Alphaproteobacteria</taxon>
        <taxon>Hyphomicrobiales</taxon>
        <taxon>Stappiaceae</taxon>
        <taxon>Roseibium</taxon>
    </lineage>
</organism>
<dbReference type="GO" id="GO:0006508">
    <property type="term" value="P:proteolysis"/>
    <property type="evidence" value="ECO:0007669"/>
    <property type="project" value="UniProtKB-KW"/>
</dbReference>
<reference evidence="7 8" key="2">
    <citation type="journal article" date="2021" name="Int. J. Syst. Evol. Microbiol.">
        <title>Roseibium litorale sp. nov., isolated from a tidal flat sediment and proposal for the reclassification of Labrenzia polysiphoniae as Roseibium polysiphoniae comb. nov.</title>
        <authorList>
            <person name="Liu Y."/>
            <person name="Pei T."/>
            <person name="Du J."/>
            <person name="Chao M."/>
            <person name="Deng M.R."/>
            <person name="Zhu H."/>
        </authorList>
    </citation>
    <scope>NUCLEOTIDE SEQUENCE [LARGE SCALE GENOMIC DNA]</scope>
    <source>
        <strain evidence="7 8">4C16A</strain>
    </source>
</reference>
<feature type="transmembrane region" description="Helical" evidence="5">
    <location>
        <begin position="97"/>
        <end position="116"/>
    </location>
</feature>
<dbReference type="InterPro" id="IPR022764">
    <property type="entry name" value="Peptidase_S54_rhomboid_dom"/>
</dbReference>
<dbReference type="SUPFAM" id="SSF144091">
    <property type="entry name" value="Rhomboid-like"/>
    <property type="match status" value="1"/>
</dbReference>
<keyword evidence="8" id="KW-1185">Reference proteome</keyword>
<comment type="caution">
    <text evidence="7">The sequence shown here is derived from an EMBL/GenBank/DDBJ whole genome shotgun (WGS) entry which is preliminary data.</text>
</comment>
<keyword evidence="7" id="KW-0645">Protease</keyword>
<keyword evidence="4 5" id="KW-0472">Membrane</keyword>
<feature type="domain" description="Peptidase S54 rhomboid" evidence="6">
    <location>
        <begin position="57"/>
        <end position="191"/>
    </location>
</feature>
<dbReference type="Proteomes" id="UP000632063">
    <property type="component" value="Unassembled WGS sequence"/>
</dbReference>
<reference evidence="8" key="1">
    <citation type="submission" date="2020-09" db="EMBL/GenBank/DDBJ databases">
        <title>The genome sequence of strain Labrenzia suaedae 4C16A.</title>
        <authorList>
            <person name="Liu Y."/>
        </authorList>
    </citation>
    <scope>NUCLEOTIDE SEQUENCE [LARGE SCALE GENOMIC DNA]</scope>
    <source>
        <strain evidence="8">4C16A</strain>
    </source>
</reference>
<feature type="transmembrane region" description="Helical" evidence="5">
    <location>
        <begin position="122"/>
        <end position="143"/>
    </location>
</feature>
<evidence type="ECO:0000256" key="4">
    <source>
        <dbReference type="ARBA" id="ARBA00023136"/>
    </source>
</evidence>
<evidence type="ECO:0000256" key="3">
    <source>
        <dbReference type="ARBA" id="ARBA00022989"/>
    </source>
</evidence>
<evidence type="ECO:0000256" key="5">
    <source>
        <dbReference type="SAM" id="Phobius"/>
    </source>
</evidence>
<dbReference type="PANTHER" id="PTHR43066:SF5">
    <property type="entry name" value="RHOMBOID-LIKE PROTEIN 11, CHLOROPLASTIC-RELATED"/>
    <property type="match status" value="1"/>
</dbReference>
<gene>
    <name evidence="7" type="ORF">IG616_05305</name>
</gene>
<feature type="transmembrane region" description="Helical" evidence="5">
    <location>
        <begin position="150"/>
        <end position="169"/>
    </location>
</feature>
<dbReference type="EMBL" id="JACYXI010000002">
    <property type="protein sequence ID" value="MBD8890952.1"/>
    <property type="molecule type" value="Genomic_DNA"/>
</dbReference>
<proteinExistence type="predicted"/>
<dbReference type="GO" id="GO:0008233">
    <property type="term" value="F:peptidase activity"/>
    <property type="evidence" value="ECO:0007669"/>
    <property type="project" value="UniProtKB-KW"/>
</dbReference>
<evidence type="ECO:0000313" key="7">
    <source>
        <dbReference type="EMBL" id="MBD8890952.1"/>
    </source>
</evidence>
<comment type="subcellular location">
    <subcellularLocation>
        <location evidence="1">Membrane</location>
        <topology evidence="1">Multi-pass membrane protein</topology>
    </subcellularLocation>
</comment>
<evidence type="ECO:0000259" key="6">
    <source>
        <dbReference type="Pfam" id="PF01694"/>
    </source>
</evidence>
<keyword evidence="3 5" id="KW-1133">Transmembrane helix</keyword>
<sequence length="202" mass="21252">MRSHHPFPVAVLCLAVVTAVASLAVSYLDDGNALSTVQISALRRFGGTTFEDLANLEIWRLVSAQLIHAKNEHMMYNAVCLLLVGGLLESRIGALRVLVIWLVAGGLATLISPILIPAPWNVGTGASQGVFALSASAAVLVMSGEISGKFGWPFIAFALVPAQALDLLSAGYPKPGHVSALFLGLMFGLLFKNRSTLPSDTA</sequence>
<protein>
    <submittedName>
        <fullName evidence="7">Rhomboid family intramembrane serine protease</fullName>
    </submittedName>
</protein>
<dbReference type="Gene3D" id="1.20.1540.10">
    <property type="entry name" value="Rhomboid-like"/>
    <property type="match status" value="1"/>
</dbReference>
<dbReference type="PANTHER" id="PTHR43066">
    <property type="entry name" value="RHOMBOID-RELATED PROTEIN"/>
    <property type="match status" value="1"/>
</dbReference>
<feature type="transmembrane region" description="Helical" evidence="5">
    <location>
        <begin position="74"/>
        <end position="90"/>
    </location>
</feature>